<gene>
    <name evidence="2" type="ORF">RM530_11820</name>
</gene>
<sequence length="93" mass="10379">MNDPTSANKVSPATRPPSASRPTNTGMTSTRSPKAWLARIKQRIRPAGRAGAARVAARMVFPTFRDTGFAPEFTNADWERFRDEIYRDRIPSA</sequence>
<feature type="compositionally biased region" description="Low complexity" evidence="1">
    <location>
        <begin position="11"/>
        <end position="23"/>
    </location>
</feature>
<evidence type="ECO:0000313" key="3">
    <source>
        <dbReference type="Proteomes" id="UP001254608"/>
    </source>
</evidence>
<reference evidence="2 3" key="1">
    <citation type="submission" date="2023-09" db="EMBL/GenBank/DDBJ databases">
        <authorList>
            <person name="Rey-Velasco X."/>
        </authorList>
    </citation>
    <scope>NUCLEOTIDE SEQUENCE [LARGE SCALE GENOMIC DNA]</scope>
    <source>
        <strain evidence="2 3">W345</strain>
    </source>
</reference>
<name>A0ABU2WL71_9GAMM</name>
<feature type="region of interest" description="Disordered" evidence="1">
    <location>
        <begin position="1"/>
        <end position="33"/>
    </location>
</feature>
<evidence type="ECO:0000313" key="2">
    <source>
        <dbReference type="EMBL" id="MDT0498046.1"/>
    </source>
</evidence>
<dbReference type="EMBL" id="JAVRIC010000016">
    <property type="protein sequence ID" value="MDT0498046.1"/>
    <property type="molecule type" value="Genomic_DNA"/>
</dbReference>
<protein>
    <submittedName>
        <fullName evidence="2">Uncharacterized protein</fullName>
    </submittedName>
</protein>
<dbReference type="Proteomes" id="UP001254608">
    <property type="component" value="Unassembled WGS sequence"/>
</dbReference>
<organism evidence="2 3">
    <name type="scientific">Banduia mediterranea</name>
    <dbReference type="NCBI Taxonomy" id="3075609"/>
    <lineage>
        <taxon>Bacteria</taxon>
        <taxon>Pseudomonadati</taxon>
        <taxon>Pseudomonadota</taxon>
        <taxon>Gammaproteobacteria</taxon>
        <taxon>Nevskiales</taxon>
        <taxon>Algiphilaceae</taxon>
        <taxon>Banduia</taxon>
    </lineage>
</organism>
<evidence type="ECO:0000256" key="1">
    <source>
        <dbReference type="SAM" id="MobiDB-lite"/>
    </source>
</evidence>
<comment type="caution">
    <text evidence="2">The sequence shown here is derived from an EMBL/GenBank/DDBJ whole genome shotgun (WGS) entry which is preliminary data.</text>
</comment>
<proteinExistence type="predicted"/>
<dbReference type="RefSeq" id="WP_311365436.1">
    <property type="nucleotide sequence ID" value="NZ_JAVRIC010000016.1"/>
</dbReference>
<accession>A0ABU2WL71</accession>
<keyword evidence="3" id="KW-1185">Reference proteome</keyword>